<dbReference type="Proteomes" id="UP000295818">
    <property type="component" value="Unassembled WGS sequence"/>
</dbReference>
<feature type="transmembrane region" description="Helical" evidence="1">
    <location>
        <begin position="60"/>
        <end position="89"/>
    </location>
</feature>
<feature type="transmembrane region" description="Helical" evidence="1">
    <location>
        <begin position="126"/>
        <end position="145"/>
    </location>
</feature>
<comment type="caution">
    <text evidence="2">The sequence shown here is derived from an EMBL/GenBank/DDBJ whole genome shotgun (WGS) entry which is preliminary data.</text>
</comment>
<proteinExistence type="predicted"/>
<protein>
    <recommendedName>
        <fullName evidence="4">DUF3592 domain-containing protein</fullName>
    </recommendedName>
</protein>
<evidence type="ECO:0000256" key="1">
    <source>
        <dbReference type="SAM" id="Phobius"/>
    </source>
</evidence>
<dbReference type="EMBL" id="SLWM01000005">
    <property type="protein sequence ID" value="TCO24132.1"/>
    <property type="molecule type" value="Genomic_DNA"/>
</dbReference>
<name>A0ABY2BL92_9ACTN</name>
<gene>
    <name evidence="2" type="ORF">EV644_105164</name>
</gene>
<evidence type="ECO:0008006" key="4">
    <source>
        <dbReference type="Google" id="ProtNLM"/>
    </source>
</evidence>
<keyword evidence="1" id="KW-0472">Membrane</keyword>
<dbReference type="RefSeq" id="WP_132189093.1">
    <property type="nucleotide sequence ID" value="NZ_SLWM01000005.1"/>
</dbReference>
<feature type="transmembrane region" description="Helical" evidence="1">
    <location>
        <begin position="29"/>
        <end position="54"/>
    </location>
</feature>
<keyword evidence="1" id="KW-1133">Transmembrane helix</keyword>
<reference evidence="2 3" key="1">
    <citation type="journal article" date="2015" name="Stand. Genomic Sci.">
        <title>Genomic Encyclopedia of Bacterial and Archaeal Type Strains, Phase III: the genomes of soil and plant-associated and newly described type strains.</title>
        <authorList>
            <person name="Whitman W.B."/>
            <person name="Woyke T."/>
            <person name="Klenk H.P."/>
            <person name="Zhou Y."/>
            <person name="Lilburn T.G."/>
            <person name="Beck B.J."/>
            <person name="De Vos P."/>
            <person name="Vandamme P."/>
            <person name="Eisen J.A."/>
            <person name="Garrity G."/>
            <person name="Hugenholtz P."/>
            <person name="Kyrpides N.C."/>
        </authorList>
    </citation>
    <scope>NUCLEOTIDE SEQUENCE [LARGE SCALE GENOMIC DNA]</scope>
    <source>
        <strain evidence="2 3">VKM Ac-2538</strain>
    </source>
</reference>
<sequence>MRRLLRWLFLVGPCRIYLRGDANGGSVPVVFILGLFSVAAAAGGVGALLAVISGSSAEDFFWGGAIAGFGVVTAWAVYSGLLLVVLWIVGRPPRTIPGVAEAVPSTRPVNAERPVRADGRRRRSNPLVPAAVAWFFVLMVMFFFGDATLTSVLERKYSGDKVAVAGELLRYDEPRWGFGHRELVVRYPVDGEALTGSMRADEVEARVPGPGEPVQVEYVVADPLKVRRAGAAEFATEDASDSRLIGSGWQCWRRRRT</sequence>
<organism evidence="2 3">
    <name type="scientific">Kribbella orskensis</name>
    <dbReference type="NCBI Taxonomy" id="2512216"/>
    <lineage>
        <taxon>Bacteria</taxon>
        <taxon>Bacillati</taxon>
        <taxon>Actinomycetota</taxon>
        <taxon>Actinomycetes</taxon>
        <taxon>Propionibacteriales</taxon>
        <taxon>Kribbellaceae</taxon>
        <taxon>Kribbella</taxon>
    </lineage>
</organism>
<evidence type="ECO:0000313" key="3">
    <source>
        <dbReference type="Proteomes" id="UP000295818"/>
    </source>
</evidence>
<keyword evidence="3" id="KW-1185">Reference proteome</keyword>
<evidence type="ECO:0000313" key="2">
    <source>
        <dbReference type="EMBL" id="TCO24132.1"/>
    </source>
</evidence>
<accession>A0ABY2BL92</accession>
<keyword evidence="1" id="KW-0812">Transmembrane</keyword>